<evidence type="ECO:0000313" key="1">
    <source>
        <dbReference type="EMBL" id="KIY91460.1"/>
    </source>
</evidence>
<dbReference type="KEGG" id="mng:MNEG_16504"/>
<name>A0A0D2M7I8_9CHLO</name>
<keyword evidence="2" id="KW-1185">Reference proteome</keyword>
<accession>A0A0D2M7I8</accession>
<dbReference type="AlphaFoldDB" id="A0A0D2M7I8"/>
<evidence type="ECO:0000313" key="2">
    <source>
        <dbReference type="Proteomes" id="UP000054498"/>
    </source>
</evidence>
<sequence length="73" mass="7581">LLGLAAFFAPGAAILLYALVKGKGNLADGLSRLLTEVSQGYFQPDVGGKTIPVAEGELSDLAGDEPLFKALYK</sequence>
<dbReference type="GeneID" id="25734270"/>
<protein>
    <submittedName>
        <fullName evidence="1">Uncharacterized protein</fullName>
    </submittedName>
</protein>
<dbReference type="RefSeq" id="XP_013890480.1">
    <property type="nucleotide sequence ID" value="XM_014035026.1"/>
</dbReference>
<gene>
    <name evidence="1" type="ORF">MNEG_16504</name>
</gene>
<dbReference type="Proteomes" id="UP000054498">
    <property type="component" value="Unassembled WGS sequence"/>
</dbReference>
<proteinExistence type="predicted"/>
<dbReference type="EMBL" id="KK106646">
    <property type="protein sequence ID" value="KIY91460.1"/>
    <property type="molecule type" value="Genomic_DNA"/>
</dbReference>
<reference evidence="1 2" key="1">
    <citation type="journal article" date="2013" name="BMC Genomics">
        <title>Reconstruction of the lipid metabolism for the microalga Monoraphidium neglectum from its genome sequence reveals characteristics suitable for biofuel production.</title>
        <authorList>
            <person name="Bogen C."/>
            <person name="Al-Dilaimi A."/>
            <person name="Albersmeier A."/>
            <person name="Wichmann J."/>
            <person name="Grundmann M."/>
            <person name="Rupp O."/>
            <person name="Lauersen K.J."/>
            <person name="Blifernez-Klassen O."/>
            <person name="Kalinowski J."/>
            <person name="Goesmann A."/>
            <person name="Mussgnug J.H."/>
            <person name="Kruse O."/>
        </authorList>
    </citation>
    <scope>NUCLEOTIDE SEQUENCE [LARGE SCALE GENOMIC DNA]</scope>
    <source>
        <strain evidence="1 2">SAG 48.87</strain>
    </source>
</reference>
<feature type="non-terminal residue" evidence="1">
    <location>
        <position position="1"/>
    </location>
</feature>
<feature type="non-terminal residue" evidence="1">
    <location>
        <position position="73"/>
    </location>
</feature>
<organism evidence="1 2">
    <name type="scientific">Monoraphidium neglectum</name>
    <dbReference type="NCBI Taxonomy" id="145388"/>
    <lineage>
        <taxon>Eukaryota</taxon>
        <taxon>Viridiplantae</taxon>
        <taxon>Chlorophyta</taxon>
        <taxon>core chlorophytes</taxon>
        <taxon>Chlorophyceae</taxon>
        <taxon>CS clade</taxon>
        <taxon>Sphaeropleales</taxon>
        <taxon>Selenastraceae</taxon>
        <taxon>Monoraphidium</taxon>
    </lineage>
</organism>